<dbReference type="RefSeq" id="WP_116022445.1">
    <property type="nucleotide sequence ID" value="NZ_QTTT01000001.1"/>
</dbReference>
<protein>
    <recommendedName>
        <fullName evidence="4 7">Signal peptidase I</fullName>
        <ecNumber evidence="4 7">3.4.21.89</ecNumber>
    </recommendedName>
</protein>
<dbReference type="GO" id="GO:0009003">
    <property type="term" value="F:signal peptidase activity"/>
    <property type="evidence" value="ECO:0007669"/>
    <property type="project" value="UniProtKB-EC"/>
</dbReference>
<evidence type="ECO:0000313" key="10">
    <source>
        <dbReference type="Proteomes" id="UP000256661"/>
    </source>
</evidence>
<evidence type="ECO:0000256" key="5">
    <source>
        <dbReference type="ARBA" id="ARBA00022801"/>
    </source>
</evidence>
<name>A0A3D9SSB6_9ACTN</name>
<dbReference type="InterPro" id="IPR019758">
    <property type="entry name" value="Pept_S26A_signal_pept_1_CS"/>
</dbReference>
<feature type="domain" description="Peptidase S26" evidence="8">
    <location>
        <begin position="29"/>
        <end position="201"/>
    </location>
</feature>
<dbReference type="AlphaFoldDB" id="A0A3D9SSB6"/>
<comment type="caution">
    <text evidence="9">The sequence shown here is derived from an EMBL/GenBank/DDBJ whole genome shotgun (WGS) entry which is preliminary data.</text>
</comment>
<dbReference type="EMBL" id="QTTT01000001">
    <property type="protein sequence ID" value="REE96863.1"/>
    <property type="molecule type" value="Genomic_DNA"/>
</dbReference>
<evidence type="ECO:0000313" key="9">
    <source>
        <dbReference type="EMBL" id="REE96863.1"/>
    </source>
</evidence>
<dbReference type="NCBIfam" id="TIGR02227">
    <property type="entry name" value="sigpep_I_bact"/>
    <property type="match status" value="1"/>
</dbReference>
<dbReference type="InterPro" id="IPR019533">
    <property type="entry name" value="Peptidase_S26"/>
</dbReference>
<organism evidence="9 10">
    <name type="scientific">Thermomonospora umbrina</name>
    <dbReference type="NCBI Taxonomy" id="111806"/>
    <lineage>
        <taxon>Bacteria</taxon>
        <taxon>Bacillati</taxon>
        <taxon>Actinomycetota</taxon>
        <taxon>Actinomycetes</taxon>
        <taxon>Streptosporangiales</taxon>
        <taxon>Thermomonosporaceae</taxon>
        <taxon>Thermomonospora</taxon>
    </lineage>
</organism>
<evidence type="ECO:0000256" key="6">
    <source>
        <dbReference type="PIRSR" id="PIRSR600223-1"/>
    </source>
</evidence>
<dbReference type="CDD" id="cd06530">
    <property type="entry name" value="S26_SPase_I"/>
    <property type="match status" value="1"/>
</dbReference>
<keyword evidence="7" id="KW-1133">Transmembrane helix</keyword>
<dbReference type="InterPro" id="IPR000223">
    <property type="entry name" value="Pept_S26A_signal_pept_1"/>
</dbReference>
<reference evidence="9 10" key="1">
    <citation type="submission" date="2018-08" db="EMBL/GenBank/DDBJ databases">
        <title>Sequencing the genomes of 1000 actinobacteria strains.</title>
        <authorList>
            <person name="Klenk H.-P."/>
        </authorList>
    </citation>
    <scope>NUCLEOTIDE SEQUENCE [LARGE SCALE GENOMIC DNA]</scope>
    <source>
        <strain evidence="9 10">DSM 43927</strain>
    </source>
</reference>
<evidence type="ECO:0000256" key="3">
    <source>
        <dbReference type="ARBA" id="ARBA00009370"/>
    </source>
</evidence>
<dbReference type="PANTHER" id="PTHR43390:SF1">
    <property type="entry name" value="CHLOROPLAST PROCESSING PEPTIDASE"/>
    <property type="match status" value="1"/>
</dbReference>
<evidence type="ECO:0000256" key="2">
    <source>
        <dbReference type="ARBA" id="ARBA00004401"/>
    </source>
</evidence>
<dbReference type="PANTHER" id="PTHR43390">
    <property type="entry name" value="SIGNAL PEPTIDASE I"/>
    <property type="match status" value="1"/>
</dbReference>
<keyword evidence="5 7" id="KW-0378">Hydrolase</keyword>
<comment type="catalytic activity">
    <reaction evidence="1 7">
        <text>Cleavage of hydrophobic, N-terminal signal or leader sequences from secreted and periplasmic proteins.</text>
        <dbReference type="EC" id="3.4.21.89"/>
    </reaction>
</comment>
<proteinExistence type="inferred from homology"/>
<evidence type="ECO:0000256" key="4">
    <source>
        <dbReference type="ARBA" id="ARBA00013208"/>
    </source>
</evidence>
<comment type="subcellular location">
    <subcellularLocation>
        <location evidence="2">Cell membrane</location>
        <topology evidence="2">Single-pass type II membrane protein</topology>
    </subcellularLocation>
    <subcellularLocation>
        <location evidence="7">Membrane</location>
        <topology evidence="7">Single-pass type II membrane protein</topology>
    </subcellularLocation>
</comment>
<sequence length="262" mass="28914">MSSDADTGNAPPDEESRKKKRPFWRELPVLVGGSLLLAFALKVFLVQAFFIPSGSMENTLQVGDRVLVNKFVYRVRDIKRGETVVFNGLDSWDAEAPRQKDYIKRVIGIAGDHIKCCDSQGRITVNGVPLNEGSYLYRDPRSGVRNRPSALPFETVVPPGSLWVMGDHRDVSRDSRLFPDAPGGGAIPESRVIGRAFVIVWPLRHIGKLPVPETFDGPAQKAADALPPAAPFVVGPAFAVPWFHRRRRTWPGIAPRSGEGLR</sequence>
<dbReference type="Gene3D" id="2.10.109.10">
    <property type="entry name" value="Umud Fragment, subunit A"/>
    <property type="match status" value="1"/>
</dbReference>
<keyword evidence="7" id="KW-0472">Membrane</keyword>
<evidence type="ECO:0000259" key="8">
    <source>
        <dbReference type="Pfam" id="PF10502"/>
    </source>
</evidence>
<dbReference type="SUPFAM" id="SSF51306">
    <property type="entry name" value="LexA/Signal peptidase"/>
    <property type="match status" value="1"/>
</dbReference>
<feature type="active site" evidence="6">
    <location>
        <position position="55"/>
    </location>
</feature>
<dbReference type="PROSITE" id="PS00761">
    <property type="entry name" value="SPASE_I_3"/>
    <property type="match status" value="1"/>
</dbReference>
<accession>A0A3D9SSB6</accession>
<feature type="active site" evidence="6">
    <location>
        <position position="104"/>
    </location>
</feature>
<dbReference type="GO" id="GO:0006465">
    <property type="term" value="P:signal peptide processing"/>
    <property type="evidence" value="ECO:0007669"/>
    <property type="project" value="InterPro"/>
</dbReference>
<dbReference type="GO" id="GO:0004252">
    <property type="term" value="F:serine-type endopeptidase activity"/>
    <property type="evidence" value="ECO:0007669"/>
    <property type="project" value="InterPro"/>
</dbReference>
<comment type="similarity">
    <text evidence="3 7">Belongs to the peptidase S26 family.</text>
</comment>
<evidence type="ECO:0000256" key="1">
    <source>
        <dbReference type="ARBA" id="ARBA00000677"/>
    </source>
</evidence>
<dbReference type="Pfam" id="PF10502">
    <property type="entry name" value="Peptidase_S26"/>
    <property type="match status" value="1"/>
</dbReference>
<feature type="transmembrane region" description="Helical" evidence="7">
    <location>
        <begin position="27"/>
        <end position="50"/>
    </location>
</feature>
<dbReference type="EC" id="3.4.21.89" evidence="4 7"/>
<dbReference type="PRINTS" id="PR00727">
    <property type="entry name" value="LEADERPTASE"/>
</dbReference>
<keyword evidence="10" id="KW-1185">Reference proteome</keyword>
<dbReference type="Proteomes" id="UP000256661">
    <property type="component" value="Unassembled WGS sequence"/>
</dbReference>
<keyword evidence="7" id="KW-0812">Transmembrane</keyword>
<dbReference type="InterPro" id="IPR036286">
    <property type="entry name" value="LexA/Signal_pep-like_sf"/>
</dbReference>
<dbReference type="OrthoDB" id="9815782at2"/>
<gene>
    <name evidence="9" type="ORF">DFJ69_2316</name>
</gene>
<evidence type="ECO:0000256" key="7">
    <source>
        <dbReference type="RuleBase" id="RU362042"/>
    </source>
</evidence>
<keyword evidence="7" id="KW-0645">Protease</keyword>
<dbReference type="GO" id="GO:0005886">
    <property type="term" value="C:plasma membrane"/>
    <property type="evidence" value="ECO:0007669"/>
    <property type="project" value="UniProtKB-SubCell"/>
</dbReference>